<reference evidence="2" key="1">
    <citation type="submission" date="2023-06" db="EMBL/GenBank/DDBJ databases">
        <authorList>
            <consortium name="Lawrence Berkeley National Laboratory"/>
            <person name="Ahrendt S."/>
            <person name="Sahu N."/>
            <person name="Indic B."/>
            <person name="Wong-Bajracharya J."/>
            <person name="Merenyi Z."/>
            <person name="Ke H.-M."/>
            <person name="Monk M."/>
            <person name="Kocsube S."/>
            <person name="Drula E."/>
            <person name="Lipzen A."/>
            <person name="Balint B."/>
            <person name="Henrissat B."/>
            <person name="Andreopoulos B."/>
            <person name="Martin F.M."/>
            <person name="Harder C.B."/>
            <person name="Rigling D."/>
            <person name="Ford K.L."/>
            <person name="Foster G.D."/>
            <person name="Pangilinan J."/>
            <person name="Papanicolaou A."/>
            <person name="Barry K."/>
            <person name="LaButti K."/>
            <person name="Viragh M."/>
            <person name="Koriabine M."/>
            <person name="Yan M."/>
            <person name="Riley R."/>
            <person name="Champramary S."/>
            <person name="Plett K.L."/>
            <person name="Tsai I.J."/>
            <person name="Slot J."/>
            <person name="Sipos G."/>
            <person name="Plett J."/>
            <person name="Nagy L.G."/>
            <person name="Grigoriev I.V."/>
        </authorList>
    </citation>
    <scope>NUCLEOTIDE SEQUENCE</scope>
    <source>
        <strain evidence="2">ICMP 16352</strain>
    </source>
</reference>
<evidence type="ECO:0000313" key="2">
    <source>
        <dbReference type="EMBL" id="KAK0459913.1"/>
    </source>
</evidence>
<gene>
    <name evidence="2" type="ORF">IW261DRAFT_1429336</name>
</gene>
<dbReference type="AlphaFoldDB" id="A0AA39KIN0"/>
<feature type="compositionally biased region" description="Basic and acidic residues" evidence="1">
    <location>
        <begin position="36"/>
        <end position="61"/>
    </location>
</feature>
<name>A0AA39KIN0_9AGAR</name>
<feature type="region of interest" description="Disordered" evidence="1">
    <location>
        <begin position="1"/>
        <end position="119"/>
    </location>
</feature>
<feature type="compositionally biased region" description="Basic and acidic residues" evidence="1">
    <location>
        <begin position="106"/>
        <end position="119"/>
    </location>
</feature>
<dbReference type="EMBL" id="JAUEPR010000198">
    <property type="protein sequence ID" value="KAK0459913.1"/>
    <property type="molecule type" value="Genomic_DNA"/>
</dbReference>
<feature type="compositionally biased region" description="Low complexity" evidence="1">
    <location>
        <begin position="7"/>
        <end position="20"/>
    </location>
</feature>
<sequence length="119" mass="13427">MLTCGETRTPTHPVPTTVVTQAKPTPKPYQRPPGKKRSDSERKADRKEKAIDLQKQRDHKAASLRRMTPSAPAEQAEDAHPREEVEETPQSKCPTKATRQGNNFYRQKDVHQNIEDSAG</sequence>
<feature type="compositionally biased region" description="Polar residues" evidence="1">
    <location>
        <begin position="88"/>
        <end position="105"/>
    </location>
</feature>
<evidence type="ECO:0000313" key="3">
    <source>
        <dbReference type="Proteomes" id="UP001175227"/>
    </source>
</evidence>
<evidence type="ECO:0000256" key="1">
    <source>
        <dbReference type="SAM" id="MobiDB-lite"/>
    </source>
</evidence>
<protein>
    <submittedName>
        <fullName evidence="2">Uncharacterized protein</fullName>
    </submittedName>
</protein>
<accession>A0AA39KIN0</accession>
<keyword evidence="3" id="KW-1185">Reference proteome</keyword>
<proteinExistence type="predicted"/>
<comment type="caution">
    <text evidence="2">The sequence shown here is derived from an EMBL/GenBank/DDBJ whole genome shotgun (WGS) entry which is preliminary data.</text>
</comment>
<organism evidence="2 3">
    <name type="scientific">Armillaria novae-zelandiae</name>
    <dbReference type="NCBI Taxonomy" id="153914"/>
    <lineage>
        <taxon>Eukaryota</taxon>
        <taxon>Fungi</taxon>
        <taxon>Dikarya</taxon>
        <taxon>Basidiomycota</taxon>
        <taxon>Agaricomycotina</taxon>
        <taxon>Agaricomycetes</taxon>
        <taxon>Agaricomycetidae</taxon>
        <taxon>Agaricales</taxon>
        <taxon>Marasmiineae</taxon>
        <taxon>Physalacriaceae</taxon>
        <taxon>Armillaria</taxon>
    </lineage>
</organism>
<dbReference type="Proteomes" id="UP001175227">
    <property type="component" value="Unassembled WGS sequence"/>
</dbReference>